<dbReference type="EMBL" id="JAPZBO010000008">
    <property type="protein sequence ID" value="KAJ5307654.1"/>
    <property type="molecule type" value="Genomic_DNA"/>
</dbReference>
<feature type="compositionally biased region" description="Basic and acidic residues" evidence="1">
    <location>
        <begin position="38"/>
        <end position="56"/>
    </location>
</feature>
<reference evidence="2" key="1">
    <citation type="submission" date="2022-12" db="EMBL/GenBank/DDBJ databases">
        <authorList>
            <person name="Petersen C."/>
        </authorList>
    </citation>
    <scope>NUCLEOTIDE SEQUENCE</scope>
    <source>
        <strain evidence="2">IBT 21472</strain>
    </source>
</reference>
<gene>
    <name evidence="2" type="ORF">N7476_008310</name>
</gene>
<name>A0A9W9U1X9_9EURO</name>
<organism evidence="2 3">
    <name type="scientific">Penicillium atrosanguineum</name>
    <dbReference type="NCBI Taxonomy" id="1132637"/>
    <lineage>
        <taxon>Eukaryota</taxon>
        <taxon>Fungi</taxon>
        <taxon>Dikarya</taxon>
        <taxon>Ascomycota</taxon>
        <taxon>Pezizomycotina</taxon>
        <taxon>Eurotiomycetes</taxon>
        <taxon>Eurotiomycetidae</taxon>
        <taxon>Eurotiales</taxon>
        <taxon>Aspergillaceae</taxon>
        <taxon>Penicillium</taxon>
    </lineage>
</organism>
<feature type="region of interest" description="Disordered" evidence="1">
    <location>
        <begin position="38"/>
        <end position="194"/>
    </location>
</feature>
<comment type="caution">
    <text evidence="2">The sequence shown here is derived from an EMBL/GenBank/DDBJ whole genome shotgun (WGS) entry which is preliminary data.</text>
</comment>
<dbReference type="Proteomes" id="UP001147746">
    <property type="component" value="Unassembled WGS sequence"/>
</dbReference>
<feature type="compositionally biased region" description="Basic and acidic residues" evidence="1">
    <location>
        <begin position="66"/>
        <end position="80"/>
    </location>
</feature>
<feature type="compositionally biased region" description="Acidic residues" evidence="1">
    <location>
        <begin position="142"/>
        <end position="156"/>
    </location>
</feature>
<feature type="compositionally biased region" description="Basic and acidic residues" evidence="1">
    <location>
        <begin position="171"/>
        <end position="181"/>
    </location>
</feature>
<dbReference type="AlphaFoldDB" id="A0A9W9U1X9"/>
<sequence>MPDDLPRRIILEKSSTVRRRYQRSNKRFQFTPAQLAKIEREEKANRRAKDLREKEKQRHAKKKQKAEKEAKAREERKRLGLPDPNAPKVPSSQPLLSNFFGGKPPARESPKEDSPPSDLDPTTTETDEHDGDMEGNSTGGDTEIDSDFDDLDEEMEKEFSNLDGLCPLEEPGNHDANDTSKESLLSAQEDDEFSDCSAFDDEDIMKEAEAIASMRSAHKPPTINSPPTNNPALLRPPNIPHKATATPIASLGDSFRDDTADYLEEVFTRGCGESFSELVGL</sequence>
<evidence type="ECO:0000256" key="1">
    <source>
        <dbReference type="SAM" id="MobiDB-lite"/>
    </source>
</evidence>
<feature type="compositionally biased region" description="Basic and acidic residues" evidence="1">
    <location>
        <begin position="105"/>
        <end position="114"/>
    </location>
</feature>
<proteinExistence type="predicted"/>
<reference evidence="2" key="2">
    <citation type="journal article" date="2023" name="IMA Fungus">
        <title>Comparative genomic study of the Penicillium genus elucidates a diverse pangenome and 15 lateral gene transfer events.</title>
        <authorList>
            <person name="Petersen C."/>
            <person name="Sorensen T."/>
            <person name="Nielsen M.R."/>
            <person name="Sondergaard T.E."/>
            <person name="Sorensen J.L."/>
            <person name="Fitzpatrick D.A."/>
            <person name="Frisvad J.C."/>
            <person name="Nielsen K.L."/>
        </authorList>
    </citation>
    <scope>NUCLEOTIDE SEQUENCE</scope>
    <source>
        <strain evidence="2">IBT 21472</strain>
    </source>
</reference>
<feature type="compositionally biased region" description="Low complexity" evidence="1">
    <location>
        <begin position="220"/>
        <end position="231"/>
    </location>
</feature>
<accession>A0A9W9U1X9</accession>
<keyword evidence="3" id="KW-1185">Reference proteome</keyword>
<protein>
    <submittedName>
        <fullName evidence="2">Uncharacterized protein</fullName>
    </submittedName>
</protein>
<evidence type="ECO:0000313" key="3">
    <source>
        <dbReference type="Proteomes" id="UP001147746"/>
    </source>
</evidence>
<evidence type="ECO:0000313" key="2">
    <source>
        <dbReference type="EMBL" id="KAJ5307654.1"/>
    </source>
</evidence>
<feature type="region of interest" description="Disordered" evidence="1">
    <location>
        <begin position="215"/>
        <end position="243"/>
    </location>
</feature>